<name>A0A941IV49_9BACT</name>
<dbReference type="EMBL" id="JAGTAR010000001">
    <property type="protein sequence ID" value="MBR8533938.1"/>
    <property type="molecule type" value="Genomic_DNA"/>
</dbReference>
<dbReference type="InterPro" id="IPR051397">
    <property type="entry name" value="Zn-ADH-like_protein"/>
</dbReference>
<accession>A0A941IV49</accession>
<evidence type="ECO:0000313" key="2">
    <source>
        <dbReference type="EMBL" id="MBR8533938.1"/>
    </source>
</evidence>
<dbReference type="PANTHER" id="PTHR43677:SF1">
    <property type="entry name" value="ACRYLYL-COA REDUCTASE ACUI-RELATED"/>
    <property type="match status" value="1"/>
</dbReference>
<comment type="caution">
    <text evidence="2">The sequence shown here is derived from an EMBL/GenBank/DDBJ whole genome shotgun (WGS) entry which is preliminary data.</text>
</comment>
<dbReference type="Proteomes" id="UP000679220">
    <property type="component" value="Unassembled WGS sequence"/>
</dbReference>
<dbReference type="InterPro" id="IPR013149">
    <property type="entry name" value="ADH-like_C"/>
</dbReference>
<protein>
    <submittedName>
        <fullName evidence="2">YhdH/YhfP family quinone oxidoreductase</fullName>
    </submittedName>
</protein>
<dbReference type="Gene3D" id="3.90.180.10">
    <property type="entry name" value="Medium-chain alcohol dehydrogenases, catalytic domain"/>
    <property type="match status" value="1"/>
</dbReference>
<dbReference type="InterPro" id="IPR020843">
    <property type="entry name" value="ER"/>
</dbReference>
<dbReference type="AlphaFoldDB" id="A0A941IV49"/>
<dbReference type="SUPFAM" id="SSF50129">
    <property type="entry name" value="GroES-like"/>
    <property type="match status" value="1"/>
</dbReference>
<dbReference type="PANTHER" id="PTHR43677">
    <property type="entry name" value="SHORT-CHAIN DEHYDROGENASE/REDUCTASE"/>
    <property type="match status" value="1"/>
</dbReference>
<dbReference type="CDD" id="cd05280">
    <property type="entry name" value="MDR_yhdh_yhfp"/>
    <property type="match status" value="1"/>
</dbReference>
<dbReference type="Pfam" id="PF00107">
    <property type="entry name" value="ADH_zinc_N"/>
    <property type="match status" value="1"/>
</dbReference>
<reference evidence="2" key="1">
    <citation type="journal article" date="2018" name="Int. J. Syst. Evol. Microbiol.">
        <title>Carboxylicivirga sediminis sp. nov., isolated from coastal sediment.</title>
        <authorList>
            <person name="Wang F.Q."/>
            <person name="Ren L.H."/>
            <person name="Zou R.J."/>
            <person name="Sun Y.Z."/>
            <person name="Liu X.J."/>
            <person name="Jiang F."/>
            <person name="Liu L.J."/>
        </authorList>
    </citation>
    <scope>NUCLEOTIDE SEQUENCE</scope>
    <source>
        <strain evidence="2">JR1</strain>
    </source>
</reference>
<dbReference type="RefSeq" id="WP_212187848.1">
    <property type="nucleotide sequence ID" value="NZ_JAGTAR010000001.1"/>
</dbReference>
<sequence>MENITKTFKAFRVEETENGQFKASIKEMETEELANEELLVKVHYSSLNYKDALSASGNRGVTKNYPHTPGIDAVGTIEQSNSQLFNTGEQVIVTSYDLGMNTNGGFAEYIKAPDTWAIKLPEQLSMKEAMIYGTAGLTAGISVLRLTEKIHPSDGPIVVSGATGGVGALSVAILAKLGYDVTAITGKAAETNYLIRIGAKEIILRSEFENLNKKPLLKPAFAGAIDTVGGAILENIIKSVQPMGVITCCGNVASPKLELTVFPFILRGISLIGIDSQNYPMDERQKVWHLLANKWKPAQLMDNCREIGLEELPESIHQMLNGQLKGRTVIKIA</sequence>
<proteinExistence type="predicted"/>
<gene>
    <name evidence="2" type="ORF">KDU71_00065</name>
</gene>
<dbReference type="InterPro" id="IPR036291">
    <property type="entry name" value="NAD(P)-bd_dom_sf"/>
</dbReference>
<dbReference type="InterPro" id="IPR011032">
    <property type="entry name" value="GroES-like_sf"/>
</dbReference>
<dbReference type="GO" id="GO:0043957">
    <property type="term" value="F:acryloyl-CoA reductase (NADPH) activity"/>
    <property type="evidence" value="ECO:0007669"/>
    <property type="project" value="TreeGrafter"/>
</dbReference>
<keyword evidence="3" id="KW-1185">Reference proteome</keyword>
<dbReference type="NCBIfam" id="TIGR02823">
    <property type="entry name" value="oxido_YhdH"/>
    <property type="match status" value="1"/>
</dbReference>
<dbReference type="SUPFAM" id="SSF51735">
    <property type="entry name" value="NAD(P)-binding Rossmann-fold domains"/>
    <property type="match status" value="1"/>
</dbReference>
<dbReference type="InterPro" id="IPR013154">
    <property type="entry name" value="ADH-like_N"/>
</dbReference>
<evidence type="ECO:0000313" key="3">
    <source>
        <dbReference type="Proteomes" id="UP000679220"/>
    </source>
</evidence>
<reference evidence="2" key="2">
    <citation type="submission" date="2021-04" db="EMBL/GenBank/DDBJ databases">
        <authorList>
            <person name="Zhang T."/>
            <person name="Zhang Y."/>
            <person name="Lu D."/>
            <person name="Zuo D."/>
            <person name="Du Z."/>
        </authorList>
    </citation>
    <scope>NUCLEOTIDE SEQUENCE</scope>
    <source>
        <strain evidence="2">JR1</strain>
    </source>
</reference>
<dbReference type="SMART" id="SM00829">
    <property type="entry name" value="PKS_ER"/>
    <property type="match status" value="1"/>
</dbReference>
<evidence type="ECO:0000259" key="1">
    <source>
        <dbReference type="SMART" id="SM00829"/>
    </source>
</evidence>
<feature type="domain" description="Enoyl reductase (ER)" evidence="1">
    <location>
        <begin position="19"/>
        <end position="330"/>
    </location>
</feature>
<dbReference type="Gene3D" id="3.40.50.720">
    <property type="entry name" value="NAD(P)-binding Rossmann-like Domain"/>
    <property type="match status" value="1"/>
</dbReference>
<dbReference type="InterPro" id="IPR014188">
    <property type="entry name" value="Acrylyl-CoA_reductase_AcuI"/>
</dbReference>
<organism evidence="2 3">
    <name type="scientific">Carboxylicivirga sediminis</name>
    <dbReference type="NCBI Taxonomy" id="2006564"/>
    <lineage>
        <taxon>Bacteria</taxon>
        <taxon>Pseudomonadati</taxon>
        <taxon>Bacteroidota</taxon>
        <taxon>Bacteroidia</taxon>
        <taxon>Marinilabiliales</taxon>
        <taxon>Marinilabiliaceae</taxon>
        <taxon>Carboxylicivirga</taxon>
    </lineage>
</organism>
<dbReference type="Pfam" id="PF08240">
    <property type="entry name" value="ADH_N"/>
    <property type="match status" value="1"/>
</dbReference>